<protein>
    <submittedName>
        <fullName evidence="1">Uncharacterized protein</fullName>
    </submittedName>
</protein>
<dbReference type="Proteomes" id="UP001148662">
    <property type="component" value="Unassembled WGS sequence"/>
</dbReference>
<evidence type="ECO:0000313" key="2">
    <source>
        <dbReference type="Proteomes" id="UP001148662"/>
    </source>
</evidence>
<evidence type="ECO:0000313" key="1">
    <source>
        <dbReference type="EMBL" id="KAJ3527105.1"/>
    </source>
</evidence>
<proteinExistence type="predicted"/>
<organism evidence="1 2">
    <name type="scientific">Phlebia brevispora</name>
    <dbReference type="NCBI Taxonomy" id="194682"/>
    <lineage>
        <taxon>Eukaryota</taxon>
        <taxon>Fungi</taxon>
        <taxon>Dikarya</taxon>
        <taxon>Basidiomycota</taxon>
        <taxon>Agaricomycotina</taxon>
        <taxon>Agaricomycetes</taxon>
        <taxon>Polyporales</taxon>
        <taxon>Meruliaceae</taxon>
        <taxon>Phlebia</taxon>
    </lineage>
</organism>
<accession>A0ACC1RWB7</accession>
<reference evidence="1" key="1">
    <citation type="submission" date="2022-07" db="EMBL/GenBank/DDBJ databases">
        <title>Genome Sequence of Phlebia brevispora.</title>
        <authorList>
            <person name="Buettner E."/>
        </authorList>
    </citation>
    <scope>NUCLEOTIDE SEQUENCE</scope>
    <source>
        <strain evidence="1">MPL23</strain>
    </source>
</reference>
<gene>
    <name evidence="1" type="ORF">NM688_g8173</name>
</gene>
<sequence>MSGKDRKEDPSQVPQDAVHHCAICEKDVKLAGSNLNWKKHEDGKEHCDNVDKSRNGRARFGSRKITSFFTVSDRAKQSASVPGPSRIRPTDTKLGLLVSQNEAIDLFAVHGTTRNPRPQDVQACNDHGMLDRLRALAAMLPDSVPIGLENGELAAFATAPVYQSTDDYDSEWEFVDTTLNNLLGWGQTDDTVAEIITRGRTGIDGLLQWLETCLTWPGVTIALLEGKLERLCRALILCGAVDACRSAPSTEESVQIDVHSSIMPASPLPPPLSLQPPDSVTSVGQTHVLRPCQGYKLDLPDDESPYAAYPTLMHTRHNLPWDILFRKDGIFLISEDCHRTIPSRTSLSKLCLPCAALEEHHAVIGIERRARTGVHENTPWQYHSPGSMRILLQRKNCDIDALRFRVLSTQKSLIARGRTLDEHKRLVMAIASSDAHHRVHKIVAIAKRNGAGIHTIVSRLDQAIAQTYKVRSFDEAEYQRAFVILKLAGQRVADFMHRAFGTPSLSTIRRHLPSQPLRASPGMPTAAELDYNLSSYQLPASSNHAVVGLVIQVDETKLEKRLRWDPSTNMILGVCREHGARCSLEFTSLTEADVLSRLLSENEAHFATEVTVVAVAALSANHCEYSSWPFLLSGTCKSEDAATHRKLLQEALDAVDRKTFGSAAIPYCIASDGEARRGKALASMTLCSELSSSSALFPMLSPLPLFNRLVGREELTCDKDWAHVAVKQLRNTLVRRSGCSIDGCSFNRALLKRHLLDGGMSSRTADALLSPNDPQDVVLAFQLISAISHLPLVSEQSKPMYKETRRVLRLLGTIYNHILQAYTNVRSTLTEQLVHLSAIAHHVLALYLKDRGGFIPAILYLDLMLLIKNAYFCVAKTKRDNPDGSFWLILLGTDGLEKLFGIVRTMVGSDANADLLQMASRASGAAQVGLILREHPEWDNGPRHLHMRPLEDQGDDISSKVDHLNPSSWSGDVKVKHINLHTCWIIGRQQAEQELHDADISPPFDHLIHKALHATFPIDMLRPLGDGKLIYIGGFQQGDVEEEDFTSSECLPSSDCVDAAALQTSESIASCELLNDPDLEDLVSHEATLCTQPNSELHTEQEKPGAWIQIGDSSHPPKHKSSILRLLPSMSNLTAPESTNRLSRICGFTRYLNTAIVTDMCSASDELCLVIDDPALTLLDYDGMLFLAVIRILEIQQDNISMSTLPVSCLNEANIRVKFSVMSLSSTALPGQSAGSGLFDWEWNGRFEKRTNGPYIQDVEGSAVQVINPRVAPPSRQYGGSSTGHETYQFKTSELQAFGCELLGRNLVGWGKAPQSDSVTFPYRLASGVKDIATDAIGPFTVKPANG</sequence>
<dbReference type="EMBL" id="JANHOG010002113">
    <property type="protein sequence ID" value="KAJ3527105.1"/>
    <property type="molecule type" value="Genomic_DNA"/>
</dbReference>
<name>A0ACC1RWB7_9APHY</name>
<keyword evidence="2" id="KW-1185">Reference proteome</keyword>
<comment type="caution">
    <text evidence="1">The sequence shown here is derived from an EMBL/GenBank/DDBJ whole genome shotgun (WGS) entry which is preliminary data.</text>
</comment>